<dbReference type="EMBL" id="CP048711">
    <property type="protein sequence ID" value="QIB64170.1"/>
    <property type="molecule type" value="Genomic_DNA"/>
</dbReference>
<dbReference type="RefSeq" id="WP_163493420.1">
    <property type="nucleotide sequence ID" value="NZ_CP048711.1"/>
</dbReference>
<sequence>MAQYQSQTVPREKFLVMSVNLLYKAFLESRRTEAKNVFRDMLAGKSVHLTNVQMEDKSQVRFEIALDHSEYRGKLNFGGFRASLVQLVAQLSEALREKRDVTVFTAEHNPDVMIFGVTAVTYEDGQPCVMVLGADSTPARGAIELRLQYLDPDQFAPTTDAEPETPPG</sequence>
<reference evidence="1 2" key="1">
    <citation type="submission" date="2020-02" db="EMBL/GenBank/DDBJ databases">
        <title>Genome sequencing for Kineobactrum sp. M2.</title>
        <authorList>
            <person name="Park S.-J."/>
        </authorList>
    </citation>
    <scope>NUCLEOTIDE SEQUENCE [LARGE SCALE GENOMIC DNA]</scope>
    <source>
        <strain evidence="1 2">M2</strain>
    </source>
</reference>
<dbReference type="KEGG" id="kim:G3T16_00825"/>
<protein>
    <submittedName>
        <fullName evidence="1">Uncharacterized protein</fullName>
    </submittedName>
</protein>
<proteinExistence type="predicted"/>
<dbReference type="AlphaFoldDB" id="A0A6C0TWI0"/>
<evidence type="ECO:0000313" key="2">
    <source>
        <dbReference type="Proteomes" id="UP000477680"/>
    </source>
</evidence>
<dbReference type="Proteomes" id="UP000477680">
    <property type="component" value="Chromosome"/>
</dbReference>
<organism evidence="1 2">
    <name type="scientific">Kineobactrum salinum</name>
    <dbReference type="NCBI Taxonomy" id="2708301"/>
    <lineage>
        <taxon>Bacteria</taxon>
        <taxon>Pseudomonadati</taxon>
        <taxon>Pseudomonadota</taxon>
        <taxon>Gammaproteobacteria</taxon>
        <taxon>Cellvibrionales</taxon>
        <taxon>Halieaceae</taxon>
        <taxon>Kineobactrum</taxon>
    </lineage>
</organism>
<gene>
    <name evidence="1" type="ORF">G3T16_00825</name>
</gene>
<accession>A0A6C0TWI0</accession>
<name>A0A6C0TWI0_9GAMM</name>
<evidence type="ECO:0000313" key="1">
    <source>
        <dbReference type="EMBL" id="QIB64170.1"/>
    </source>
</evidence>
<keyword evidence="2" id="KW-1185">Reference proteome</keyword>